<evidence type="ECO:0000256" key="2">
    <source>
        <dbReference type="ARBA" id="ARBA00034247"/>
    </source>
</evidence>
<dbReference type="FunFam" id="3.30.70.270:FF:000001">
    <property type="entry name" value="Diguanylate cyclase domain protein"/>
    <property type="match status" value="1"/>
</dbReference>
<dbReference type="Pfam" id="PF00990">
    <property type="entry name" value="GGDEF"/>
    <property type="match status" value="1"/>
</dbReference>
<feature type="transmembrane region" description="Helical" evidence="3">
    <location>
        <begin position="36"/>
        <end position="56"/>
    </location>
</feature>
<feature type="transmembrane region" description="Helical" evidence="3">
    <location>
        <begin position="115"/>
        <end position="138"/>
    </location>
</feature>
<dbReference type="RefSeq" id="WP_175526832.1">
    <property type="nucleotide sequence ID" value="NZ_FOOA01000007.1"/>
</dbReference>
<dbReference type="PROSITE" id="PS50887">
    <property type="entry name" value="GGDEF"/>
    <property type="match status" value="1"/>
</dbReference>
<dbReference type="GO" id="GO:0043709">
    <property type="term" value="P:cell adhesion involved in single-species biofilm formation"/>
    <property type="evidence" value="ECO:0007669"/>
    <property type="project" value="TreeGrafter"/>
</dbReference>
<protein>
    <recommendedName>
        <fullName evidence="1">diguanylate cyclase</fullName>
        <ecNumber evidence="1">2.7.7.65</ecNumber>
    </recommendedName>
</protein>
<sequence length="378" mass="40275">MQIDLFTIYVLCAAVLGVASAMAFGESLFNSRHQRVLRLWALAYLFLLAGSMLVSWREELPTVIGSGLSNILIFTGYGLMVAGITRIGGRDVAPPIAAVAGGAALWLWAGPNLPLPIWHAMAALVIACIQFAGVAALLSPTLGVMRSRPLAVAVFAIHGAVYMIRVIAMPLLDTVADAGIIKVLSILTMGEGVLYAVAAPMALLAMVREEGENRLVVAAQTDFLTGLANRRSFTQQASERIGPDLPAGILLVFDLDHFKQVNDTFGHQAGDDVLKLFARVAESEMKSSAVIGRLGGEEFVAFVPACDMQEGAEMADRLRRRFRDASEAGARAIPVTVSVGVASTMGRGLDETMAAADRALYRAKRLGRNRVEPEALAA</sequence>
<keyword evidence="3" id="KW-1133">Transmembrane helix</keyword>
<dbReference type="GO" id="GO:0005886">
    <property type="term" value="C:plasma membrane"/>
    <property type="evidence" value="ECO:0007669"/>
    <property type="project" value="TreeGrafter"/>
</dbReference>
<accession>A0A7W6FVT0</accession>
<feature type="transmembrane region" description="Helical" evidence="3">
    <location>
        <begin position="180"/>
        <end position="205"/>
    </location>
</feature>
<keyword evidence="6" id="KW-1185">Reference proteome</keyword>
<evidence type="ECO:0000256" key="3">
    <source>
        <dbReference type="SAM" id="Phobius"/>
    </source>
</evidence>
<comment type="catalytic activity">
    <reaction evidence="2">
        <text>2 GTP = 3',3'-c-di-GMP + 2 diphosphate</text>
        <dbReference type="Rhea" id="RHEA:24898"/>
        <dbReference type="ChEBI" id="CHEBI:33019"/>
        <dbReference type="ChEBI" id="CHEBI:37565"/>
        <dbReference type="ChEBI" id="CHEBI:58805"/>
        <dbReference type="EC" id="2.7.7.65"/>
    </reaction>
</comment>
<feature type="transmembrane region" description="Helical" evidence="3">
    <location>
        <begin position="62"/>
        <end position="80"/>
    </location>
</feature>
<feature type="transmembrane region" description="Helical" evidence="3">
    <location>
        <begin position="6"/>
        <end position="24"/>
    </location>
</feature>
<feature type="domain" description="GGDEF" evidence="4">
    <location>
        <begin position="246"/>
        <end position="376"/>
    </location>
</feature>
<dbReference type="PANTHER" id="PTHR45138">
    <property type="entry name" value="REGULATORY COMPONENTS OF SENSORY TRANSDUCTION SYSTEM"/>
    <property type="match status" value="1"/>
</dbReference>
<dbReference type="SUPFAM" id="SSF55073">
    <property type="entry name" value="Nucleotide cyclase"/>
    <property type="match status" value="1"/>
</dbReference>
<evidence type="ECO:0000313" key="5">
    <source>
        <dbReference type="EMBL" id="MBB3936362.1"/>
    </source>
</evidence>
<dbReference type="PANTHER" id="PTHR45138:SF9">
    <property type="entry name" value="DIGUANYLATE CYCLASE DGCM-RELATED"/>
    <property type="match status" value="1"/>
</dbReference>
<organism evidence="5 6">
    <name type="scientific">Aureimonas phyllosphaerae</name>
    <dbReference type="NCBI Taxonomy" id="1166078"/>
    <lineage>
        <taxon>Bacteria</taxon>
        <taxon>Pseudomonadati</taxon>
        <taxon>Pseudomonadota</taxon>
        <taxon>Alphaproteobacteria</taxon>
        <taxon>Hyphomicrobiales</taxon>
        <taxon>Aurantimonadaceae</taxon>
        <taxon>Aureimonas</taxon>
    </lineage>
</organism>
<evidence type="ECO:0000259" key="4">
    <source>
        <dbReference type="PROSITE" id="PS50887"/>
    </source>
</evidence>
<feature type="transmembrane region" description="Helical" evidence="3">
    <location>
        <begin position="92"/>
        <end position="109"/>
    </location>
</feature>
<dbReference type="AlphaFoldDB" id="A0A7W6FVT0"/>
<dbReference type="CDD" id="cd01949">
    <property type="entry name" value="GGDEF"/>
    <property type="match status" value="1"/>
</dbReference>
<dbReference type="GO" id="GO:1902201">
    <property type="term" value="P:negative regulation of bacterial-type flagellum-dependent cell motility"/>
    <property type="evidence" value="ECO:0007669"/>
    <property type="project" value="TreeGrafter"/>
</dbReference>
<evidence type="ECO:0000313" key="6">
    <source>
        <dbReference type="Proteomes" id="UP000531216"/>
    </source>
</evidence>
<comment type="caution">
    <text evidence="5">The sequence shown here is derived from an EMBL/GenBank/DDBJ whole genome shotgun (WGS) entry which is preliminary data.</text>
</comment>
<feature type="transmembrane region" description="Helical" evidence="3">
    <location>
        <begin position="150"/>
        <end position="168"/>
    </location>
</feature>
<keyword evidence="3" id="KW-0472">Membrane</keyword>
<keyword evidence="3" id="KW-0812">Transmembrane</keyword>
<dbReference type="GO" id="GO:0052621">
    <property type="term" value="F:diguanylate cyclase activity"/>
    <property type="evidence" value="ECO:0007669"/>
    <property type="project" value="UniProtKB-EC"/>
</dbReference>
<dbReference type="InterPro" id="IPR029787">
    <property type="entry name" value="Nucleotide_cyclase"/>
</dbReference>
<gene>
    <name evidence="5" type="ORF">GGR05_002516</name>
</gene>
<dbReference type="InterPro" id="IPR043128">
    <property type="entry name" value="Rev_trsase/Diguanyl_cyclase"/>
</dbReference>
<proteinExistence type="predicted"/>
<dbReference type="InterPro" id="IPR000160">
    <property type="entry name" value="GGDEF_dom"/>
</dbReference>
<dbReference type="EMBL" id="JACIDO010000005">
    <property type="protein sequence ID" value="MBB3936362.1"/>
    <property type="molecule type" value="Genomic_DNA"/>
</dbReference>
<dbReference type="EC" id="2.7.7.65" evidence="1"/>
<dbReference type="Proteomes" id="UP000531216">
    <property type="component" value="Unassembled WGS sequence"/>
</dbReference>
<evidence type="ECO:0000256" key="1">
    <source>
        <dbReference type="ARBA" id="ARBA00012528"/>
    </source>
</evidence>
<dbReference type="SMART" id="SM00267">
    <property type="entry name" value="GGDEF"/>
    <property type="match status" value="1"/>
</dbReference>
<dbReference type="NCBIfam" id="TIGR00254">
    <property type="entry name" value="GGDEF"/>
    <property type="match status" value="1"/>
</dbReference>
<name>A0A7W6FVT0_9HYPH</name>
<reference evidence="5 6" key="1">
    <citation type="submission" date="2020-08" db="EMBL/GenBank/DDBJ databases">
        <title>Genomic Encyclopedia of Type Strains, Phase IV (KMG-IV): sequencing the most valuable type-strain genomes for metagenomic binning, comparative biology and taxonomic classification.</title>
        <authorList>
            <person name="Goeker M."/>
        </authorList>
    </citation>
    <scope>NUCLEOTIDE SEQUENCE [LARGE SCALE GENOMIC DNA]</scope>
    <source>
        <strain evidence="5 6">DSM 25024</strain>
    </source>
</reference>
<dbReference type="InterPro" id="IPR050469">
    <property type="entry name" value="Diguanylate_Cyclase"/>
</dbReference>
<dbReference type="Gene3D" id="3.30.70.270">
    <property type="match status" value="1"/>
</dbReference>